<dbReference type="Proteomes" id="UP000614216">
    <property type="component" value="Unassembled WGS sequence"/>
</dbReference>
<gene>
    <name evidence="1" type="ORF">JMN32_05540</name>
</gene>
<name>A0A937FWQ3_9BACT</name>
<protein>
    <submittedName>
        <fullName evidence="1">Uncharacterized protein</fullName>
    </submittedName>
</protein>
<dbReference type="RefSeq" id="WP_202855310.1">
    <property type="nucleotide sequence ID" value="NZ_JAEUGD010000018.1"/>
</dbReference>
<comment type="caution">
    <text evidence="1">The sequence shown here is derived from an EMBL/GenBank/DDBJ whole genome shotgun (WGS) entry which is preliminary data.</text>
</comment>
<proteinExistence type="predicted"/>
<dbReference type="InterPro" id="IPR029063">
    <property type="entry name" value="SAM-dependent_MTases_sf"/>
</dbReference>
<reference evidence="1" key="1">
    <citation type="submission" date="2021-01" db="EMBL/GenBank/DDBJ databases">
        <title>Fulvivirga kasyanovii gen. nov., sp nov., a novel member of the phylum Bacteroidetes isolated from seawater in a mussel farm.</title>
        <authorList>
            <person name="Zhao L.-H."/>
            <person name="Wang Z.-J."/>
        </authorList>
    </citation>
    <scope>NUCLEOTIDE SEQUENCE</scope>
    <source>
        <strain evidence="1">29W222</strain>
    </source>
</reference>
<organism evidence="1 2">
    <name type="scientific">Fulvivirga marina</name>
    <dbReference type="NCBI Taxonomy" id="2494733"/>
    <lineage>
        <taxon>Bacteria</taxon>
        <taxon>Pseudomonadati</taxon>
        <taxon>Bacteroidota</taxon>
        <taxon>Cytophagia</taxon>
        <taxon>Cytophagales</taxon>
        <taxon>Fulvivirgaceae</taxon>
        <taxon>Fulvivirga</taxon>
    </lineage>
</organism>
<evidence type="ECO:0000313" key="1">
    <source>
        <dbReference type="EMBL" id="MBL6445761.1"/>
    </source>
</evidence>
<dbReference type="EMBL" id="JAEUGD010000018">
    <property type="protein sequence ID" value="MBL6445761.1"/>
    <property type="molecule type" value="Genomic_DNA"/>
</dbReference>
<sequence>MKSDDILSLQREILNRRIFLNPFSNDTLNFSLCEFLISLERRNALLDFDTSNYVRKCRFFLENIENIQPKVAELLKSYRDYLEVETQFTSLETKELDIDEVGIPKLIYPQTLSYIKDTCQAIGREYQDCSILELGPWMGATTNILNKNLKNNKVHVYDQFLWEDWMYSTCRDLDNPNFESFQKGQSFSEKFKTLVNPKDHVTIHECDILNHDYDYITPESVVLLIQDFTDEYESMVSIYNKLRDKLVPGKSIVVSPQFGNLNATGLIRFHAEYKSELIPLHRTRSAMRSFVFKP</sequence>
<keyword evidence="2" id="KW-1185">Reference proteome</keyword>
<dbReference type="Gene3D" id="3.40.50.150">
    <property type="entry name" value="Vaccinia Virus protein VP39"/>
    <property type="match status" value="1"/>
</dbReference>
<dbReference type="AlphaFoldDB" id="A0A937FWQ3"/>
<accession>A0A937FWQ3</accession>
<evidence type="ECO:0000313" key="2">
    <source>
        <dbReference type="Proteomes" id="UP000614216"/>
    </source>
</evidence>